<dbReference type="InterPro" id="IPR029149">
    <property type="entry name" value="Creatin/AminoP/Spt16_N"/>
</dbReference>
<dbReference type="Pfam" id="PF00557">
    <property type="entry name" value="Peptidase_M24"/>
    <property type="match status" value="1"/>
</dbReference>
<dbReference type="PANTHER" id="PTHR43763">
    <property type="entry name" value="XAA-PRO AMINOPEPTIDASE 1"/>
    <property type="match status" value="1"/>
</dbReference>
<dbReference type="EMBL" id="CP039865">
    <property type="protein sequence ID" value="QCK86895.1"/>
    <property type="molecule type" value="Genomic_DNA"/>
</dbReference>
<dbReference type="OrthoDB" id="9806388at2"/>
<dbReference type="FunFam" id="3.90.230.10:FF:000009">
    <property type="entry name" value="xaa-Pro aminopeptidase 2"/>
    <property type="match status" value="1"/>
</dbReference>
<dbReference type="Proteomes" id="UP000298588">
    <property type="component" value="Chromosome"/>
</dbReference>
<feature type="domain" description="Peptidase M24" evidence="4">
    <location>
        <begin position="394"/>
        <end position="604"/>
    </location>
</feature>
<dbReference type="Pfam" id="PF16189">
    <property type="entry name" value="Creatinase_N_2"/>
    <property type="match status" value="1"/>
</dbReference>
<keyword evidence="8" id="KW-1185">Reference proteome</keyword>
<organism evidence="7 8">
    <name type="scientific">Phreatobacter aquaticus</name>
    <dbReference type="NCBI Taxonomy" id="2570229"/>
    <lineage>
        <taxon>Bacteria</taxon>
        <taxon>Pseudomonadati</taxon>
        <taxon>Pseudomonadota</taxon>
        <taxon>Alphaproteobacteria</taxon>
        <taxon>Hyphomicrobiales</taxon>
        <taxon>Phreatobacteraceae</taxon>
        <taxon>Phreatobacter</taxon>
    </lineage>
</organism>
<dbReference type="Gene3D" id="3.40.350.10">
    <property type="entry name" value="Creatinase/prolidase N-terminal domain"/>
    <property type="match status" value="2"/>
</dbReference>
<dbReference type="InterPro" id="IPR000994">
    <property type="entry name" value="Pept_M24"/>
</dbReference>
<evidence type="ECO:0000313" key="8">
    <source>
        <dbReference type="Proteomes" id="UP000298588"/>
    </source>
</evidence>
<reference evidence="7 8" key="1">
    <citation type="submission" date="2019-04" db="EMBL/GenBank/DDBJ databases">
        <title>Phreatobacter aquaticus sp. nov.</title>
        <authorList>
            <person name="Choi A."/>
            <person name="Baek K."/>
        </authorList>
    </citation>
    <scope>NUCLEOTIDE SEQUENCE [LARGE SCALE GENOMIC DNA]</scope>
    <source>
        <strain evidence="7 8">NMCR1094</strain>
    </source>
</reference>
<keyword evidence="7" id="KW-0031">Aminopeptidase</keyword>
<dbReference type="Pfam" id="PF16188">
    <property type="entry name" value="Peptidase_M24_C"/>
    <property type="match status" value="1"/>
</dbReference>
<feature type="domain" description="Peptidase M24 C-terminal" evidence="6">
    <location>
        <begin position="609"/>
        <end position="669"/>
    </location>
</feature>
<evidence type="ECO:0000256" key="2">
    <source>
        <dbReference type="ARBA" id="ARBA00022723"/>
    </source>
</evidence>
<dbReference type="CDD" id="cd01085">
    <property type="entry name" value="APP"/>
    <property type="match status" value="1"/>
</dbReference>
<accession>A0A4D7QIM6</accession>
<dbReference type="Gene3D" id="3.90.230.10">
    <property type="entry name" value="Creatinase/methionine aminopeptidase superfamily"/>
    <property type="match status" value="1"/>
</dbReference>
<dbReference type="SUPFAM" id="SSF55920">
    <property type="entry name" value="Creatinase/aminopeptidase"/>
    <property type="match status" value="1"/>
</dbReference>
<dbReference type="InterPro" id="IPR000587">
    <property type="entry name" value="Creatinase_N"/>
</dbReference>
<proteinExistence type="inferred from homology"/>
<dbReference type="GO" id="GO:0046872">
    <property type="term" value="F:metal ion binding"/>
    <property type="evidence" value="ECO:0007669"/>
    <property type="project" value="UniProtKB-KW"/>
</dbReference>
<evidence type="ECO:0000256" key="3">
    <source>
        <dbReference type="ARBA" id="ARBA00022801"/>
    </source>
</evidence>
<gene>
    <name evidence="7" type="ORF">E8L99_14595</name>
</gene>
<dbReference type="AlphaFoldDB" id="A0A4D7QIM6"/>
<dbReference type="PANTHER" id="PTHR43763:SF6">
    <property type="entry name" value="XAA-PRO AMINOPEPTIDASE 1"/>
    <property type="match status" value="1"/>
</dbReference>
<dbReference type="InterPro" id="IPR032416">
    <property type="entry name" value="Peptidase_M24_C"/>
</dbReference>
<keyword evidence="7" id="KW-0645">Protease</keyword>
<feature type="domain" description="Creatinase N-terminal" evidence="5">
    <location>
        <begin position="91"/>
        <end position="223"/>
    </location>
</feature>
<sequence length="670" mass="72431">MPRVTFPAMASLPLSSLDASREPRRQEWSAMPLDLEALRPLAARVKATPSSKNPDDWLSAAAPSATPAERAKLAALVAAAPEPSFARDASRIPALQRILKTKKLAALLVPRTDEHQGEYIVTRAERLKWLTGFSGSAGFAIVLQKEAALFVDGRYTLQAPAETDASVIECRHFKKPPAIEWLAGKVRKGDRVGFDPKITSLVEAERWREALTKAGAELVALDANPIDEIWTDQPGDPFAAVRTQPLKYAGEASADKRVRIGEMVAARGAAATVLNQLDSIAWTLNVRGGDTPSTPLVQSFLVVAADGHATWFVDPKKLTADIAAHLGNGVTIRPIEAFAAGLKDLAGKTVTIEPETATAWVEQRLVEAGSTVIRGPDPSVLPKARKNPVELASTRKAHIRDGAAMVRFLSWFDDEALGQSELAVMDKLEEIRGADPLHRGASFTSIAGSGPNGAIVHYRSSEATARPVENGTFFLLDSGAQYVDGTTDITRTIPVGKVSRALKRHFTLVLKGHITVATARFPKGTGGIAIDGFARRALWEHGLDFDHGTGHGVGVYLGVHEGPGRISPLSQVPLEAGMILSNEPGLYVTGSHGIRIENLLVVREAKAVGFLEFETITFCPIDRRAIDATMLSPAERAWIDSYHMRVRKLLEPLLTGKAKTWLIRMTKALR</sequence>
<dbReference type="KEGG" id="paqt:E8L99_14595"/>
<comment type="similarity">
    <text evidence="1">Belongs to the peptidase M24B family.</text>
</comment>
<evidence type="ECO:0000313" key="7">
    <source>
        <dbReference type="EMBL" id="QCK86895.1"/>
    </source>
</evidence>
<evidence type="ECO:0000259" key="4">
    <source>
        <dbReference type="Pfam" id="PF00557"/>
    </source>
</evidence>
<dbReference type="SUPFAM" id="SSF53092">
    <property type="entry name" value="Creatinase/prolidase N-terminal domain"/>
    <property type="match status" value="1"/>
</dbReference>
<name>A0A4D7QIM6_9HYPH</name>
<protein>
    <submittedName>
        <fullName evidence="7">Aminopeptidase P family protein</fullName>
    </submittedName>
</protein>
<dbReference type="GO" id="GO:0005737">
    <property type="term" value="C:cytoplasm"/>
    <property type="evidence" value="ECO:0007669"/>
    <property type="project" value="UniProtKB-ARBA"/>
</dbReference>
<dbReference type="Pfam" id="PF01321">
    <property type="entry name" value="Creatinase_N"/>
    <property type="match status" value="1"/>
</dbReference>
<evidence type="ECO:0000256" key="1">
    <source>
        <dbReference type="ARBA" id="ARBA00008766"/>
    </source>
</evidence>
<dbReference type="InterPro" id="IPR033740">
    <property type="entry name" value="Pept_M24B"/>
</dbReference>
<dbReference type="InterPro" id="IPR036005">
    <property type="entry name" value="Creatinase/aminopeptidase-like"/>
</dbReference>
<keyword evidence="2" id="KW-0479">Metal-binding</keyword>
<evidence type="ECO:0000259" key="6">
    <source>
        <dbReference type="Pfam" id="PF16188"/>
    </source>
</evidence>
<dbReference type="InterPro" id="IPR050422">
    <property type="entry name" value="X-Pro_aminopeptidase_P"/>
</dbReference>
<evidence type="ECO:0000259" key="5">
    <source>
        <dbReference type="Pfam" id="PF01321"/>
    </source>
</evidence>
<dbReference type="GO" id="GO:0070006">
    <property type="term" value="F:metalloaminopeptidase activity"/>
    <property type="evidence" value="ECO:0007669"/>
    <property type="project" value="InterPro"/>
</dbReference>
<keyword evidence="3" id="KW-0378">Hydrolase</keyword>